<comment type="similarity">
    <text evidence="1">Belongs to the peptidase C40 family.</text>
</comment>
<keyword evidence="2" id="KW-0645">Protease</keyword>
<evidence type="ECO:0000256" key="3">
    <source>
        <dbReference type="ARBA" id="ARBA00022801"/>
    </source>
</evidence>
<keyword evidence="9" id="KW-1185">Reference proteome</keyword>
<keyword evidence="3" id="KW-0378">Hydrolase</keyword>
<dbReference type="Gene3D" id="3.90.1720.10">
    <property type="entry name" value="endopeptidase domain like (from Nostoc punctiforme)"/>
    <property type="match status" value="1"/>
</dbReference>
<evidence type="ECO:0000256" key="4">
    <source>
        <dbReference type="ARBA" id="ARBA00022807"/>
    </source>
</evidence>
<evidence type="ECO:0000256" key="1">
    <source>
        <dbReference type="ARBA" id="ARBA00007074"/>
    </source>
</evidence>
<feature type="signal peptide" evidence="6">
    <location>
        <begin position="1"/>
        <end position="48"/>
    </location>
</feature>
<evidence type="ECO:0000313" key="9">
    <source>
        <dbReference type="Proteomes" id="UP000016462"/>
    </source>
</evidence>
<dbReference type="SUPFAM" id="SSF54001">
    <property type="entry name" value="Cysteine proteinases"/>
    <property type="match status" value="1"/>
</dbReference>
<feature type="compositionally biased region" description="Basic and acidic residues" evidence="5">
    <location>
        <begin position="7"/>
        <end position="20"/>
    </location>
</feature>
<organism evidence="8 9">
    <name type="scientific">Agrococcus pavilionensis RW1</name>
    <dbReference type="NCBI Taxonomy" id="1330458"/>
    <lineage>
        <taxon>Bacteria</taxon>
        <taxon>Bacillati</taxon>
        <taxon>Actinomycetota</taxon>
        <taxon>Actinomycetes</taxon>
        <taxon>Micrococcales</taxon>
        <taxon>Microbacteriaceae</taxon>
        <taxon>Agrococcus</taxon>
    </lineage>
</organism>
<gene>
    <name evidence="8" type="ORF">L332_06105</name>
</gene>
<dbReference type="InterPro" id="IPR000064">
    <property type="entry name" value="NLP_P60_dom"/>
</dbReference>
<evidence type="ECO:0000256" key="5">
    <source>
        <dbReference type="SAM" id="MobiDB-lite"/>
    </source>
</evidence>
<dbReference type="GO" id="GO:0006508">
    <property type="term" value="P:proteolysis"/>
    <property type="evidence" value="ECO:0007669"/>
    <property type="project" value="UniProtKB-KW"/>
</dbReference>
<dbReference type="Proteomes" id="UP000016462">
    <property type="component" value="Unassembled WGS sequence"/>
</dbReference>
<sequence length="264" mass="26038">MTSPTEKSADQPGKKRIDRASVARNARRVGVIAVAAALATPLALPAFASSSDNAADQSYSTLVAQDAQSVAGVVTAGESQAGGARLDVSATTAAELEQIRAELEAAAEAERREQAAAAERATAERQERAAANAGTAGAGGTAGGASAPAPAAAPAGATGSVIADAALAQVGVSQDCVQLVRRSIAAVGLPYSGMQSLFNLGPTIPRSQASPGDVIYYADGGTGRAHIGIYIGGGRAVHGGWSGFNTVVAGVDIGGSAPVFIDIT</sequence>
<dbReference type="PROSITE" id="PS51935">
    <property type="entry name" value="NLPC_P60"/>
    <property type="match status" value="1"/>
</dbReference>
<accession>U1MQ15</accession>
<evidence type="ECO:0000313" key="8">
    <source>
        <dbReference type="EMBL" id="ERG64031.1"/>
    </source>
</evidence>
<reference evidence="8 9" key="1">
    <citation type="journal article" date="2013" name="Genome Announc.">
        <title>First draft genome sequence from a member of the genus agrococcus, isolated from modern microbialites.</title>
        <authorList>
            <person name="White R.A.III."/>
            <person name="Grassa C.J."/>
            <person name="Suttle C.A."/>
        </authorList>
    </citation>
    <scope>NUCLEOTIDE SEQUENCE [LARGE SCALE GENOMIC DNA]</scope>
    <source>
        <strain evidence="8 9">RW1</strain>
    </source>
</reference>
<keyword evidence="4" id="KW-0788">Thiol protease</keyword>
<proteinExistence type="inferred from homology"/>
<feature type="domain" description="NlpC/P60" evidence="7">
    <location>
        <begin position="115"/>
        <end position="264"/>
    </location>
</feature>
<feature type="chain" id="PRO_5004617259" description="NlpC/P60 domain-containing protein" evidence="6">
    <location>
        <begin position="49"/>
        <end position="264"/>
    </location>
</feature>
<evidence type="ECO:0000256" key="2">
    <source>
        <dbReference type="ARBA" id="ARBA00022670"/>
    </source>
</evidence>
<dbReference type="InterPro" id="IPR038765">
    <property type="entry name" value="Papain-like_cys_pep_sf"/>
</dbReference>
<protein>
    <recommendedName>
        <fullName evidence="7">NlpC/P60 domain-containing protein</fullName>
    </recommendedName>
</protein>
<feature type="compositionally biased region" description="Low complexity" evidence="5">
    <location>
        <begin position="144"/>
        <end position="153"/>
    </location>
</feature>
<evidence type="ECO:0000256" key="6">
    <source>
        <dbReference type="SAM" id="SignalP"/>
    </source>
</evidence>
<dbReference type="AlphaFoldDB" id="U1MQ15"/>
<evidence type="ECO:0000259" key="7">
    <source>
        <dbReference type="PROSITE" id="PS51935"/>
    </source>
</evidence>
<dbReference type="Pfam" id="PF00877">
    <property type="entry name" value="NLPC_P60"/>
    <property type="match status" value="1"/>
</dbReference>
<keyword evidence="6" id="KW-0732">Signal</keyword>
<dbReference type="GO" id="GO:0008234">
    <property type="term" value="F:cysteine-type peptidase activity"/>
    <property type="evidence" value="ECO:0007669"/>
    <property type="project" value="UniProtKB-KW"/>
</dbReference>
<comment type="caution">
    <text evidence="8">The sequence shown here is derived from an EMBL/GenBank/DDBJ whole genome shotgun (WGS) entry which is preliminary data.</text>
</comment>
<name>U1MQ15_9MICO</name>
<feature type="region of interest" description="Disordered" evidence="5">
    <location>
        <begin position="1"/>
        <end position="20"/>
    </location>
</feature>
<dbReference type="EMBL" id="ASHR01000026">
    <property type="protein sequence ID" value="ERG64031.1"/>
    <property type="molecule type" value="Genomic_DNA"/>
</dbReference>
<feature type="region of interest" description="Disordered" evidence="5">
    <location>
        <begin position="110"/>
        <end position="153"/>
    </location>
</feature>